<feature type="domain" description="X8" evidence="7">
    <location>
        <begin position="27"/>
        <end position="111"/>
    </location>
</feature>
<dbReference type="EMBL" id="OU466858">
    <property type="protein sequence ID" value="CAH2043703.1"/>
    <property type="molecule type" value="Genomic_DNA"/>
</dbReference>
<dbReference type="Pfam" id="PF07983">
    <property type="entry name" value="X8"/>
    <property type="match status" value="1"/>
</dbReference>
<keyword evidence="2" id="KW-0472">Membrane</keyword>
<protein>
    <recommendedName>
        <fullName evidence="7">X8 domain-containing protein</fullName>
    </recommendedName>
</protein>
<dbReference type="FunFam" id="1.20.58.1040:FF:000003">
    <property type="entry name" value="glucan endo-1,3-beta-glucosidase 7"/>
    <property type="match status" value="1"/>
</dbReference>
<feature type="signal peptide" evidence="6">
    <location>
        <begin position="1"/>
        <end position="25"/>
    </location>
</feature>
<dbReference type="GO" id="GO:0009506">
    <property type="term" value="C:plasmodesma"/>
    <property type="evidence" value="ECO:0007669"/>
    <property type="project" value="UniProtKB-ARBA"/>
</dbReference>
<evidence type="ECO:0000256" key="2">
    <source>
        <dbReference type="ARBA" id="ARBA00022622"/>
    </source>
</evidence>
<evidence type="ECO:0000313" key="9">
    <source>
        <dbReference type="Proteomes" id="UP000836841"/>
    </source>
</evidence>
<evidence type="ECO:0000256" key="4">
    <source>
        <dbReference type="ARBA" id="ARBA00023157"/>
    </source>
</evidence>
<dbReference type="PANTHER" id="PTHR31044">
    <property type="entry name" value="BETA-1,3 GLUCANASE"/>
    <property type="match status" value="1"/>
</dbReference>
<accession>A0AAU9RJ31</accession>
<evidence type="ECO:0000256" key="3">
    <source>
        <dbReference type="ARBA" id="ARBA00022729"/>
    </source>
</evidence>
<keyword evidence="3 6" id="KW-0732">Signal</keyword>
<comment type="subcellular location">
    <subcellularLocation>
        <location evidence="1">Cell membrane</location>
        <topology evidence="1">Lipid-anchor</topology>
        <topology evidence="1">GPI-anchor</topology>
    </subcellularLocation>
</comment>
<evidence type="ECO:0000313" key="8">
    <source>
        <dbReference type="EMBL" id="CAH2043703.1"/>
    </source>
</evidence>
<reference evidence="8 9" key="1">
    <citation type="submission" date="2022-03" db="EMBL/GenBank/DDBJ databases">
        <authorList>
            <person name="Nunn A."/>
            <person name="Chopra R."/>
            <person name="Nunn A."/>
            <person name="Contreras Garrido A."/>
        </authorList>
    </citation>
    <scope>NUCLEOTIDE SEQUENCE [LARGE SCALE GENOMIC DNA]</scope>
</reference>
<dbReference type="Gene3D" id="1.20.58.1040">
    <property type="match status" value="1"/>
</dbReference>
<dbReference type="GO" id="GO:0005886">
    <property type="term" value="C:plasma membrane"/>
    <property type="evidence" value="ECO:0007669"/>
    <property type="project" value="UniProtKB-SubCell"/>
</dbReference>
<dbReference type="Proteomes" id="UP000836841">
    <property type="component" value="Chromosome 2"/>
</dbReference>
<organism evidence="8 9">
    <name type="scientific">Thlaspi arvense</name>
    <name type="common">Field penny-cress</name>
    <dbReference type="NCBI Taxonomy" id="13288"/>
    <lineage>
        <taxon>Eukaryota</taxon>
        <taxon>Viridiplantae</taxon>
        <taxon>Streptophyta</taxon>
        <taxon>Embryophyta</taxon>
        <taxon>Tracheophyta</taxon>
        <taxon>Spermatophyta</taxon>
        <taxon>Magnoliopsida</taxon>
        <taxon>eudicotyledons</taxon>
        <taxon>Gunneridae</taxon>
        <taxon>Pentapetalae</taxon>
        <taxon>rosids</taxon>
        <taxon>malvids</taxon>
        <taxon>Brassicales</taxon>
        <taxon>Brassicaceae</taxon>
        <taxon>Thlaspideae</taxon>
        <taxon>Thlaspi</taxon>
    </lineage>
</organism>
<keyword evidence="2" id="KW-0325">Glycoprotein</keyword>
<keyword evidence="9" id="KW-1185">Reference proteome</keyword>
<dbReference type="SMART" id="SM00768">
    <property type="entry name" value="X8"/>
    <property type="match status" value="1"/>
</dbReference>
<evidence type="ECO:0000256" key="6">
    <source>
        <dbReference type="SAM" id="SignalP"/>
    </source>
</evidence>
<evidence type="ECO:0000256" key="1">
    <source>
        <dbReference type="ARBA" id="ARBA00004609"/>
    </source>
</evidence>
<dbReference type="InterPro" id="IPR044788">
    <property type="entry name" value="X8_dom_prot"/>
</dbReference>
<dbReference type="PANTHER" id="PTHR31044:SF141">
    <property type="entry name" value="CARBOHYDRATE-BINDING X8 DOMAIN SUPERFAMILY PROTEIN"/>
    <property type="match status" value="1"/>
</dbReference>
<keyword evidence="5" id="KW-0449">Lipoprotein</keyword>
<keyword evidence="2" id="KW-0336">GPI-anchor</keyword>
<dbReference type="AlphaFoldDB" id="A0AAU9RJ31"/>
<dbReference type="InterPro" id="IPR012946">
    <property type="entry name" value="X8"/>
</dbReference>
<keyword evidence="4" id="KW-1015">Disulfide bond</keyword>
<feature type="chain" id="PRO_5043347657" description="X8 domain-containing protein" evidence="6">
    <location>
        <begin position="26"/>
        <end position="113"/>
    </location>
</feature>
<gene>
    <name evidence="8" type="ORF">TAV2_LOCUS5267</name>
</gene>
<evidence type="ECO:0000259" key="7">
    <source>
        <dbReference type="SMART" id="SM00768"/>
    </source>
</evidence>
<evidence type="ECO:0000256" key="5">
    <source>
        <dbReference type="ARBA" id="ARBA00023288"/>
    </source>
</evidence>
<proteinExistence type="predicted"/>
<name>A0AAU9RJ31_THLAR</name>
<sequence length="113" mass="12589">MSSQLLTVLLLLPIVTIHHLPVVTCRQWCMPLPTASDEQLQANIDYCCSNGVDCSQISPGGVCFEPNTLLDHASYVMNAYYHSHGRVEESCRFNRTGSFVFVDPSNGPCIYYT</sequence>
<dbReference type="GO" id="GO:0098552">
    <property type="term" value="C:side of membrane"/>
    <property type="evidence" value="ECO:0007669"/>
    <property type="project" value="UniProtKB-KW"/>
</dbReference>